<feature type="region of interest" description="Disordered" evidence="1">
    <location>
        <begin position="107"/>
        <end position="192"/>
    </location>
</feature>
<feature type="region of interest" description="Disordered" evidence="1">
    <location>
        <begin position="50"/>
        <end position="72"/>
    </location>
</feature>
<dbReference type="AlphaFoldDB" id="A0AAV2JCQ1"/>
<gene>
    <name evidence="2" type="ORF">KC01_LOCUS5971</name>
</gene>
<protein>
    <submittedName>
        <fullName evidence="2">Uncharacterized protein</fullName>
    </submittedName>
</protein>
<organism evidence="2 3">
    <name type="scientific">Knipowitschia caucasica</name>
    <name type="common">Caucasian dwarf goby</name>
    <name type="synonym">Pomatoschistus caucasicus</name>
    <dbReference type="NCBI Taxonomy" id="637954"/>
    <lineage>
        <taxon>Eukaryota</taxon>
        <taxon>Metazoa</taxon>
        <taxon>Chordata</taxon>
        <taxon>Craniata</taxon>
        <taxon>Vertebrata</taxon>
        <taxon>Euteleostomi</taxon>
        <taxon>Actinopterygii</taxon>
        <taxon>Neopterygii</taxon>
        <taxon>Teleostei</taxon>
        <taxon>Neoteleostei</taxon>
        <taxon>Acanthomorphata</taxon>
        <taxon>Gobiaria</taxon>
        <taxon>Gobiiformes</taxon>
        <taxon>Gobioidei</taxon>
        <taxon>Gobiidae</taxon>
        <taxon>Gobiinae</taxon>
        <taxon>Knipowitschia</taxon>
    </lineage>
</organism>
<dbReference type="Proteomes" id="UP001497482">
    <property type="component" value="Chromosome 11"/>
</dbReference>
<evidence type="ECO:0000313" key="3">
    <source>
        <dbReference type="Proteomes" id="UP001497482"/>
    </source>
</evidence>
<accession>A0AAV2JCQ1</accession>
<feature type="compositionally biased region" description="Polar residues" evidence="1">
    <location>
        <begin position="50"/>
        <end position="64"/>
    </location>
</feature>
<sequence>MEATGPHALPLSCDYPPASVSKSVSTAPHLGYLFSLLSWVQGVPPPNATTPTLEIQSPLSSRSATAPHYQGHATELKPATAGEFRDRIGHVPLRPASSLRSTFLHYRTGPRRSTPFSPQNPNQRQRWVQRPSSAKDPLSSPSAISVPPPLARPDSHLSFSPPSHPRPQNPSPRQMLTHQLRRHPYTPSHRML</sequence>
<dbReference type="EMBL" id="OZ035833">
    <property type="protein sequence ID" value="CAL1574226.1"/>
    <property type="molecule type" value="Genomic_DNA"/>
</dbReference>
<evidence type="ECO:0000256" key="1">
    <source>
        <dbReference type="SAM" id="MobiDB-lite"/>
    </source>
</evidence>
<feature type="compositionally biased region" description="Polar residues" evidence="1">
    <location>
        <begin position="114"/>
        <end position="132"/>
    </location>
</feature>
<name>A0AAV2JCQ1_KNICA</name>
<evidence type="ECO:0000313" key="2">
    <source>
        <dbReference type="EMBL" id="CAL1574226.1"/>
    </source>
</evidence>
<reference evidence="2 3" key="1">
    <citation type="submission" date="2024-04" db="EMBL/GenBank/DDBJ databases">
        <authorList>
            <person name="Waldvogel A.-M."/>
            <person name="Schoenle A."/>
        </authorList>
    </citation>
    <scope>NUCLEOTIDE SEQUENCE [LARGE SCALE GENOMIC DNA]</scope>
</reference>
<keyword evidence="3" id="KW-1185">Reference proteome</keyword>
<proteinExistence type="predicted"/>